<dbReference type="EMBL" id="JAGGNH010000009">
    <property type="protein sequence ID" value="KAJ0963185.1"/>
    <property type="molecule type" value="Genomic_DNA"/>
</dbReference>
<dbReference type="GO" id="GO:0004674">
    <property type="term" value="F:protein serine/threonine kinase activity"/>
    <property type="evidence" value="ECO:0007669"/>
    <property type="project" value="UniProtKB-KW"/>
</dbReference>
<dbReference type="GO" id="GO:0005524">
    <property type="term" value="F:ATP binding"/>
    <property type="evidence" value="ECO:0007669"/>
    <property type="project" value="UniProtKB-KW"/>
</dbReference>
<evidence type="ECO:0000256" key="2">
    <source>
        <dbReference type="ARBA" id="ARBA00022679"/>
    </source>
</evidence>
<dbReference type="PANTHER" id="PTHR27002:SF852">
    <property type="entry name" value="RECEPTOR-LIKE SERINE_THREONINE-PROTEIN KINASE"/>
    <property type="match status" value="1"/>
</dbReference>
<reference evidence="7" key="1">
    <citation type="submission" date="2021-03" db="EMBL/GenBank/DDBJ databases">
        <authorList>
            <person name="Li Z."/>
            <person name="Yang C."/>
        </authorList>
    </citation>
    <scope>NUCLEOTIDE SEQUENCE</scope>
    <source>
        <strain evidence="7">Dzin_1.0</strain>
        <tissue evidence="7">Leaf</tissue>
    </source>
</reference>
<protein>
    <recommendedName>
        <fullName evidence="6">Serine-threonine/tyrosine-protein kinase catalytic domain-containing protein</fullName>
    </recommendedName>
</protein>
<dbReference type="Proteomes" id="UP001085076">
    <property type="component" value="Miscellaneous, Linkage group lg09"/>
</dbReference>
<dbReference type="PANTHER" id="PTHR27002">
    <property type="entry name" value="RECEPTOR-LIKE SERINE/THREONINE-PROTEIN KINASE SD1-8"/>
    <property type="match status" value="1"/>
</dbReference>
<dbReference type="OrthoDB" id="187462at2759"/>
<keyword evidence="3" id="KW-0547">Nucleotide-binding</keyword>
<keyword evidence="2" id="KW-0808">Transferase</keyword>
<dbReference type="Gene3D" id="1.10.510.10">
    <property type="entry name" value="Transferase(Phosphotransferase) domain 1"/>
    <property type="match status" value="1"/>
</dbReference>
<evidence type="ECO:0000256" key="5">
    <source>
        <dbReference type="ARBA" id="ARBA00022840"/>
    </source>
</evidence>
<keyword evidence="4" id="KW-0418">Kinase</keyword>
<evidence type="ECO:0000256" key="4">
    <source>
        <dbReference type="ARBA" id="ARBA00022777"/>
    </source>
</evidence>
<dbReference type="InterPro" id="IPR011009">
    <property type="entry name" value="Kinase-like_dom_sf"/>
</dbReference>
<evidence type="ECO:0000256" key="1">
    <source>
        <dbReference type="ARBA" id="ARBA00022527"/>
    </source>
</evidence>
<reference evidence="7" key="2">
    <citation type="journal article" date="2022" name="Hortic Res">
        <title>The genome of Dioscorea zingiberensis sheds light on the biosynthesis, origin and evolution of the medicinally important diosgenin saponins.</title>
        <authorList>
            <person name="Li Y."/>
            <person name="Tan C."/>
            <person name="Li Z."/>
            <person name="Guo J."/>
            <person name="Li S."/>
            <person name="Chen X."/>
            <person name="Wang C."/>
            <person name="Dai X."/>
            <person name="Yang H."/>
            <person name="Song W."/>
            <person name="Hou L."/>
            <person name="Xu J."/>
            <person name="Tong Z."/>
            <person name="Xu A."/>
            <person name="Yuan X."/>
            <person name="Wang W."/>
            <person name="Yang Q."/>
            <person name="Chen L."/>
            <person name="Sun Z."/>
            <person name="Wang K."/>
            <person name="Pan B."/>
            <person name="Chen J."/>
            <person name="Bao Y."/>
            <person name="Liu F."/>
            <person name="Qi X."/>
            <person name="Gang D.R."/>
            <person name="Wen J."/>
            <person name="Li J."/>
        </authorList>
    </citation>
    <scope>NUCLEOTIDE SEQUENCE</scope>
    <source>
        <strain evidence="7">Dzin_1.0</strain>
    </source>
</reference>
<proteinExistence type="predicted"/>
<accession>A0A9D5BYR0</accession>
<sequence length="98" mass="11059">MLSIWCRISDSWRVPIVASFFKATVQVRNLWNEGKTLELIVGYMAPEYAMDGVFSVKSDVFSYGVLVIEIITGQRNKGVYLSNPDFCLLGKASMEPME</sequence>
<dbReference type="Pfam" id="PF07714">
    <property type="entry name" value="PK_Tyr_Ser-Thr"/>
    <property type="match status" value="1"/>
</dbReference>
<dbReference type="AlphaFoldDB" id="A0A9D5BYR0"/>
<name>A0A9D5BYR0_9LILI</name>
<feature type="domain" description="Serine-threonine/tyrosine-protein kinase catalytic" evidence="6">
    <location>
        <begin position="33"/>
        <end position="74"/>
    </location>
</feature>
<organism evidence="7 8">
    <name type="scientific">Dioscorea zingiberensis</name>
    <dbReference type="NCBI Taxonomy" id="325984"/>
    <lineage>
        <taxon>Eukaryota</taxon>
        <taxon>Viridiplantae</taxon>
        <taxon>Streptophyta</taxon>
        <taxon>Embryophyta</taxon>
        <taxon>Tracheophyta</taxon>
        <taxon>Spermatophyta</taxon>
        <taxon>Magnoliopsida</taxon>
        <taxon>Liliopsida</taxon>
        <taxon>Dioscoreales</taxon>
        <taxon>Dioscoreaceae</taxon>
        <taxon>Dioscorea</taxon>
    </lineage>
</organism>
<keyword evidence="8" id="KW-1185">Reference proteome</keyword>
<evidence type="ECO:0000259" key="6">
    <source>
        <dbReference type="Pfam" id="PF07714"/>
    </source>
</evidence>
<keyword evidence="1" id="KW-0723">Serine/threonine-protein kinase</keyword>
<comment type="caution">
    <text evidence="7">The sequence shown here is derived from an EMBL/GenBank/DDBJ whole genome shotgun (WGS) entry which is preliminary data.</text>
</comment>
<keyword evidence="5" id="KW-0067">ATP-binding</keyword>
<evidence type="ECO:0000256" key="3">
    <source>
        <dbReference type="ARBA" id="ARBA00022741"/>
    </source>
</evidence>
<gene>
    <name evidence="7" type="ORF">J5N97_028307</name>
</gene>
<dbReference type="InterPro" id="IPR001245">
    <property type="entry name" value="Ser-Thr/Tyr_kinase_cat_dom"/>
</dbReference>
<dbReference type="SUPFAM" id="SSF56112">
    <property type="entry name" value="Protein kinase-like (PK-like)"/>
    <property type="match status" value="1"/>
</dbReference>
<evidence type="ECO:0000313" key="8">
    <source>
        <dbReference type="Proteomes" id="UP001085076"/>
    </source>
</evidence>
<dbReference type="GO" id="GO:0005886">
    <property type="term" value="C:plasma membrane"/>
    <property type="evidence" value="ECO:0007669"/>
    <property type="project" value="TreeGrafter"/>
</dbReference>
<evidence type="ECO:0000313" key="7">
    <source>
        <dbReference type="EMBL" id="KAJ0963185.1"/>
    </source>
</evidence>